<reference evidence="3" key="1">
    <citation type="journal article" date="2023" name="Mol. Phylogenet. Evol.">
        <title>Genome-scale phylogeny and comparative genomics of the fungal order Sordariales.</title>
        <authorList>
            <person name="Hensen N."/>
            <person name="Bonometti L."/>
            <person name="Westerberg I."/>
            <person name="Brannstrom I.O."/>
            <person name="Guillou S."/>
            <person name="Cros-Aarteil S."/>
            <person name="Calhoun S."/>
            <person name="Haridas S."/>
            <person name="Kuo A."/>
            <person name="Mondo S."/>
            <person name="Pangilinan J."/>
            <person name="Riley R."/>
            <person name="LaButti K."/>
            <person name="Andreopoulos B."/>
            <person name="Lipzen A."/>
            <person name="Chen C."/>
            <person name="Yan M."/>
            <person name="Daum C."/>
            <person name="Ng V."/>
            <person name="Clum A."/>
            <person name="Steindorff A."/>
            <person name="Ohm R.A."/>
            <person name="Martin F."/>
            <person name="Silar P."/>
            <person name="Natvig D.O."/>
            <person name="Lalanne C."/>
            <person name="Gautier V."/>
            <person name="Ament-Velasquez S.L."/>
            <person name="Kruys A."/>
            <person name="Hutchinson M.I."/>
            <person name="Powell A.J."/>
            <person name="Barry K."/>
            <person name="Miller A.N."/>
            <person name="Grigoriev I.V."/>
            <person name="Debuchy R."/>
            <person name="Gladieux P."/>
            <person name="Hiltunen Thoren M."/>
            <person name="Johannesson H."/>
        </authorList>
    </citation>
    <scope>NUCLEOTIDE SEQUENCE</scope>
    <source>
        <strain evidence="3">CBS 314.62</strain>
    </source>
</reference>
<feature type="transmembrane region" description="Helical" evidence="2">
    <location>
        <begin position="619"/>
        <end position="639"/>
    </location>
</feature>
<dbReference type="PANTHER" id="PTHR37544">
    <property type="entry name" value="SPRAY-RELATED"/>
    <property type="match status" value="1"/>
</dbReference>
<evidence type="ECO:0000256" key="2">
    <source>
        <dbReference type="SAM" id="Phobius"/>
    </source>
</evidence>
<dbReference type="InterPro" id="IPR021840">
    <property type="entry name" value="DUF3433"/>
</dbReference>
<dbReference type="PANTHER" id="PTHR37544:SF1">
    <property type="entry name" value="PHOSPHORIBOSYLAMINOIMIDAZOLE-SUCCINOCARBOXAMIDE SYNTHASE"/>
    <property type="match status" value="1"/>
</dbReference>
<evidence type="ECO:0000313" key="4">
    <source>
        <dbReference type="Proteomes" id="UP001270362"/>
    </source>
</evidence>
<feature type="transmembrane region" description="Helical" evidence="2">
    <location>
        <begin position="146"/>
        <end position="171"/>
    </location>
</feature>
<name>A0AAE0X0W8_9PEZI</name>
<organism evidence="3 4">
    <name type="scientific">Podospora appendiculata</name>
    <dbReference type="NCBI Taxonomy" id="314037"/>
    <lineage>
        <taxon>Eukaryota</taxon>
        <taxon>Fungi</taxon>
        <taxon>Dikarya</taxon>
        <taxon>Ascomycota</taxon>
        <taxon>Pezizomycotina</taxon>
        <taxon>Sordariomycetes</taxon>
        <taxon>Sordariomycetidae</taxon>
        <taxon>Sordariales</taxon>
        <taxon>Podosporaceae</taxon>
        <taxon>Podospora</taxon>
    </lineage>
</organism>
<keyword evidence="4" id="KW-1185">Reference proteome</keyword>
<feature type="compositionally biased region" description="Basic and acidic residues" evidence="1">
    <location>
        <begin position="958"/>
        <end position="970"/>
    </location>
</feature>
<keyword evidence="2" id="KW-1133">Transmembrane helix</keyword>
<gene>
    <name evidence="3" type="ORF">B0T22DRAFT_386525</name>
</gene>
<feature type="transmembrane region" description="Helical" evidence="2">
    <location>
        <begin position="36"/>
        <end position="57"/>
    </location>
</feature>
<proteinExistence type="predicted"/>
<keyword evidence="2" id="KW-0472">Membrane</keyword>
<reference evidence="3" key="2">
    <citation type="submission" date="2023-06" db="EMBL/GenBank/DDBJ databases">
        <authorList>
            <consortium name="Lawrence Berkeley National Laboratory"/>
            <person name="Haridas S."/>
            <person name="Hensen N."/>
            <person name="Bonometti L."/>
            <person name="Westerberg I."/>
            <person name="Brannstrom I.O."/>
            <person name="Guillou S."/>
            <person name="Cros-Aarteil S."/>
            <person name="Calhoun S."/>
            <person name="Kuo A."/>
            <person name="Mondo S."/>
            <person name="Pangilinan J."/>
            <person name="Riley R."/>
            <person name="Labutti K."/>
            <person name="Andreopoulos B."/>
            <person name="Lipzen A."/>
            <person name="Chen C."/>
            <person name="Yanf M."/>
            <person name="Daum C."/>
            <person name="Ng V."/>
            <person name="Clum A."/>
            <person name="Steindorff A."/>
            <person name="Ohm R."/>
            <person name="Martin F."/>
            <person name="Silar P."/>
            <person name="Natvig D."/>
            <person name="Lalanne C."/>
            <person name="Gautier V."/>
            <person name="Ament-Velasquez S.L."/>
            <person name="Kruys A."/>
            <person name="Hutchinson M.I."/>
            <person name="Powell A.J."/>
            <person name="Barry K."/>
            <person name="Miller A.N."/>
            <person name="Grigoriev I.V."/>
            <person name="Debuchy R."/>
            <person name="Gladieux P."/>
            <person name="Thoren M.H."/>
            <person name="Johannesson H."/>
        </authorList>
    </citation>
    <scope>NUCLEOTIDE SEQUENCE</scope>
    <source>
        <strain evidence="3">CBS 314.62</strain>
    </source>
</reference>
<sequence length="1230" mass="133712">MFESHHDSSVTQLIPPDRKYPDSTLPWRPSYLRRSVLASFAVVFISILVAIQILAAVSNKNYGIATGYPNQHYLWTYGPTAFLTLVVALWNRVSYQSKLVAPWIRLSQPNVPLSRTLLLDYMSGFELFVVFRALRNRDFLVSVSSAVSLIIKILIVISTGLITLTLAAVPYDSHPMVVQDRFVDSNARLARTGTLAWYVVSGIMGNNLTYPDGISPDYAFQSVSRDAAETRFTVDGFHNSLNCQPVDLIMTGSAPSDPHQPHNTLNLTVTSPGCNMKALRLSGPQDRCGNNDTCFTLFARFANTSCDGTANDAGRRILVLVGNITYTRDYTRNETDYTGQNKFHPFKAKLNNSTQLLCQPSYSIDKVDVIRNGTQVLSVTPSSQRLSRTLDSITPWDMVDAHYASYIAANPGNLYGTLAIVSEDMVDTDAYMSVALLSQLAPNTSMATAYDPDILRQLSTKYYRQSTAIIAKQSLMEPDSTDITGFAVLNQNRLVVRSWAAQLMAGLVAGCIVLVLLALYLAPGEGILPCSPTSALGMASLIINSRELLARLRFSGAADEKNLNILLGNSTFKSGLSFDSTSYRPRFTISDTQNTASHIPQSFPQISSKQSSPGVLGSLSRLALCSVLAALIITLELLLRKSSNENGLGNVGDDTFVHYTWTTLPALVFGGLGMSFSMIDFKVKSLAPYTTMKKPVTADVFKTLDLLDMSIPRTIFRETKLRQIGGLAYTMALLISSIFTIFSASLFQALSIPTHLEARIQANTSFGSRVIGDKGATAVSSLILESNLTYPRFTYSNLAFPQLLANISMPESKEPSLNTSFLAIDAIVPALRGKMECRFYDSSKITTNLTLNYTSTVHHNPLGFFIQGEECIQSGEVTYEDYMYNGVFNTAANVSYFGGAGTSNSDPVGGCSDIVYAWGRTDYKSNPIVQHVAALGCNVTYEAVDVETHFIGADLDIDPKNPPRPLEETARNSSIPRDVSKYGWSPQMTVYSGLAEFTTDQNLDPFFAMLTTSPWAVPVTDLGNASVDSKIVDAIKFQHGIIQAQTIASIRTFPANKSNTTLSNPKHGDNDAQPIYLANVTDPIGRRRVVQDAVSTRVLEALLGVTLLLVFVSWAFMRETAVLASSPTTIAAVAALVAGGNLFDMLPPDAEWRSPEELAAAFPPGTKFWLGWGLVPDELDGETSGPVNEGGIRSFGIFAVSEGDEVEKASPGMSIGGRGGRYASVGGDDG</sequence>
<keyword evidence="2" id="KW-0812">Transmembrane</keyword>
<dbReference type="Pfam" id="PF11915">
    <property type="entry name" value="DUF3433"/>
    <property type="match status" value="2"/>
</dbReference>
<dbReference type="AlphaFoldDB" id="A0AAE0X0W8"/>
<protein>
    <submittedName>
        <fullName evidence="3">Uncharacterized protein</fullName>
    </submittedName>
</protein>
<comment type="caution">
    <text evidence="3">The sequence shown here is derived from an EMBL/GenBank/DDBJ whole genome shotgun (WGS) entry which is preliminary data.</text>
</comment>
<feature type="transmembrane region" description="Helical" evidence="2">
    <location>
        <begin position="499"/>
        <end position="520"/>
    </location>
</feature>
<accession>A0AAE0X0W8</accession>
<feature type="region of interest" description="Disordered" evidence="1">
    <location>
        <begin position="958"/>
        <end position="978"/>
    </location>
</feature>
<evidence type="ECO:0000256" key="1">
    <source>
        <dbReference type="SAM" id="MobiDB-lite"/>
    </source>
</evidence>
<feature type="transmembrane region" description="Helical" evidence="2">
    <location>
        <begin position="727"/>
        <end position="750"/>
    </location>
</feature>
<dbReference type="EMBL" id="JAULSO010000005">
    <property type="protein sequence ID" value="KAK3682402.1"/>
    <property type="molecule type" value="Genomic_DNA"/>
</dbReference>
<feature type="transmembrane region" description="Helical" evidence="2">
    <location>
        <begin position="77"/>
        <end position="95"/>
    </location>
</feature>
<evidence type="ECO:0000313" key="3">
    <source>
        <dbReference type="EMBL" id="KAK3682402.1"/>
    </source>
</evidence>
<feature type="transmembrane region" description="Helical" evidence="2">
    <location>
        <begin position="659"/>
        <end position="679"/>
    </location>
</feature>
<dbReference type="Proteomes" id="UP001270362">
    <property type="component" value="Unassembled WGS sequence"/>
</dbReference>